<dbReference type="EMBL" id="JAAAIP010002491">
    <property type="protein sequence ID" value="KAG0299829.1"/>
    <property type="molecule type" value="Genomic_DNA"/>
</dbReference>
<name>A0A9P6QT63_9FUNG</name>
<keyword evidence="2" id="KW-1185">Reference proteome</keyword>
<organism evidence="1 2">
    <name type="scientific">Dissophora globulifera</name>
    <dbReference type="NCBI Taxonomy" id="979702"/>
    <lineage>
        <taxon>Eukaryota</taxon>
        <taxon>Fungi</taxon>
        <taxon>Fungi incertae sedis</taxon>
        <taxon>Mucoromycota</taxon>
        <taxon>Mortierellomycotina</taxon>
        <taxon>Mortierellomycetes</taxon>
        <taxon>Mortierellales</taxon>
        <taxon>Mortierellaceae</taxon>
        <taxon>Dissophora</taxon>
    </lineage>
</organism>
<evidence type="ECO:0000313" key="1">
    <source>
        <dbReference type="EMBL" id="KAG0299829.1"/>
    </source>
</evidence>
<dbReference type="AlphaFoldDB" id="A0A9P6QT63"/>
<reference evidence="1" key="1">
    <citation type="journal article" date="2020" name="Fungal Divers.">
        <title>Resolving the Mortierellaceae phylogeny through synthesis of multi-gene phylogenetics and phylogenomics.</title>
        <authorList>
            <person name="Vandepol N."/>
            <person name="Liber J."/>
            <person name="Desiro A."/>
            <person name="Na H."/>
            <person name="Kennedy M."/>
            <person name="Barry K."/>
            <person name="Grigoriev I.V."/>
            <person name="Miller A.N."/>
            <person name="O'Donnell K."/>
            <person name="Stajich J.E."/>
            <person name="Bonito G."/>
        </authorList>
    </citation>
    <scope>NUCLEOTIDE SEQUENCE</scope>
    <source>
        <strain evidence="1">REB-010B</strain>
    </source>
</reference>
<feature type="non-terminal residue" evidence="1">
    <location>
        <position position="1"/>
    </location>
</feature>
<accession>A0A9P6QT63</accession>
<evidence type="ECO:0000313" key="2">
    <source>
        <dbReference type="Proteomes" id="UP000738325"/>
    </source>
</evidence>
<protein>
    <submittedName>
        <fullName evidence="1">Uncharacterized protein</fullName>
    </submittedName>
</protein>
<comment type="caution">
    <text evidence="1">The sequence shown here is derived from an EMBL/GenBank/DDBJ whole genome shotgun (WGS) entry which is preliminary data.</text>
</comment>
<gene>
    <name evidence="1" type="ORF">BGZ99_003988</name>
</gene>
<dbReference type="Proteomes" id="UP000738325">
    <property type="component" value="Unassembled WGS sequence"/>
</dbReference>
<sequence>ISKALRESCSLSTRMMRLVFLKPATSFRVCSTRMSFAGPFSLSLPTNRISLTLGPLQRSQISLNSNLTTSTAGISSASLDL</sequence>
<proteinExistence type="predicted"/>